<evidence type="ECO:0000313" key="2">
    <source>
        <dbReference type="Proteomes" id="UP000030104"/>
    </source>
</evidence>
<gene>
    <name evidence="1" type="ORF">PITC_021550</name>
</gene>
<name>A0A0A2L5M7_PENIT</name>
<dbReference type="PhylomeDB" id="A0A0A2L5M7"/>
<reference evidence="1 2" key="1">
    <citation type="journal article" date="2015" name="Mol. Plant Microbe Interact.">
        <title>Genome, transcriptome, and functional analyses of Penicillium expansum provide new insights into secondary metabolism and pathogenicity.</title>
        <authorList>
            <person name="Ballester A.R."/>
            <person name="Marcet-Houben M."/>
            <person name="Levin E."/>
            <person name="Sela N."/>
            <person name="Selma-Lazaro C."/>
            <person name="Carmona L."/>
            <person name="Wisniewski M."/>
            <person name="Droby S."/>
            <person name="Gonzalez-Candelas L."/>
            <person name="Gabaldon T."/>
        </authorList>
    </citation>
    <scope>NUCLEOTIDE SEQUENCE [LARGE SCALE GENOMIC DNA]</scope>
    <source>
        <strain evidence="1 2">PHI-1</strain>
    </source>
</reference>
<protein>
    <submittedName>
        <fullName evidence="1">Uncharacterized protein</fullName>
    </submittedName>
</protein>
<dbReference type="HOGENOM" id="CLU_058490_3_2_1"/>
<proteinExistence type="predicted"/>
<dbReference type="EMBL" id="JQGA01000614">
    <property type="protein sequence ID" value="KGO74461.1"/>
    <property type="molecule type" value="Genomic_DNA"/>
</dbReference>
<dbReference type="OrthoDB" id="76567at2759"/>
<comment type="caution">
    <text evidence="1">The sequence shown here is derived from an EMBL/GenBank/DDBJ whole genome shotgun (WGS) entry which is preliminary data.</text>
</comment>
<dbReference type="AlphaFoldDB" id="A0A0A2L5M7"/>
<evidence type="ECO:0000313" key="1">
    <source>
        <dbReference type="EMBL" id="KGO74461.1"/>
    </source>
</evidence>
<accession>A0A0A2L5M7</accession>
<dbReference type="Proteomes" id="UP000030104">
    <property type="component" value="Unassembled WGS sequence"/>
</dbReference>
<dbReference type="STRING" id="40296.A0A0A2L5M7"/>
<organism evidence="1 2">
    <name type="scientific">Penicillium italicum</name>
    <name type="common">Blue mold</name>
    <dbReference type="NCBI Taxonomy" id="40296"/>
    <lineage>
        <taxon>Eukaryota</taxon>
        <taxon>Fungi</taxon>
        <taxon>Dikarya</taxon>
        <taxon>Ascomycota</taxon>
        <taxon>Pezizomycotina</taxon>
        <taxon>Eurotiomycetes</taxon>
        <taxon>Eurotiomycetidae</taxon>
        <taxon>Eurotiales</taxon>
        <taxon>Aspergillaceae</taxon>
        <taxon>Penicillium</taxon>
    </lineage>
</organism>
<keyword evidence="2" id="KW-1185">Reference proteome</keyword>
<dbReference type="OMA" id="YTIFTHV"/>
<sequence length="306" mass="34062">MSRVYQSESVVSEEGAGTFLAHLPSGTPVYCYNQQCAMGSLFPPYSVEDSFVVLKHFPAEILAESEGQLPGRCDYSPSLQILILTIPSQPHEEAASDFEALIVRRAGEMNVNRRIAKCGATLVDTPERNKQADRSWKPARQGREFPTVVLEVGFSETSLKLERDIAWWINGSKGEVRMGITIDIKRGSHSIEIKSWTPAFEPSLRNIYITASGRQVSDRRIENPPPPRMTGRILITRGRDGSNPTMEGEPLTIPFHTLLLDEPGEGEGDFVFTAEMLLHDLAEPVWDAIDDAEGIKAMKRNNHRTA</sequence>